<keyword evidence="4" id="KW-0547">Nucleotide-binding</keyword>
<dbReference type="EMBL" id="FXAM01000001">
    <property type="protein sequence ID" value="SMF94885.1"/>
    <property type="molecule type" value="Genomic_DNA"/>
</dbReference>
<evidence type="ECO:0000256" key="1">
    <source>
        <dbReference type="ARBA" id="ARBA00005187"/>
    </source>
</evidence>
<dbReference type="AlphaFoldDB" id="A0A1Y6D4J5"/>
<dbReference type="PANTHER" id="PTHR43284:SF1">
    <property type="entry name" value="ASPARAGINE SYNTHETASE"/>
    <property type="match status" value="1"/>
</dbReference>
<dbReference type="GO" id="GO:0005829">
    <property type="term" value="C:cytosol"/>
    <property type="evidence" value="ECO:0007669"/>
    <property type="project" value="TreeGrafter"/>
</dbReference>
<dbReference type="InterPro" id="IPR017932">
    <property type="entry name" value="GATase_2_dom"/>
</dbReference>
<dbReference type="InterPro" id="IPR029055">
    <property type="entry name" value="Ntn_hydrolases_N"/>
</dbReference>
<evidence type="ECO:0000256" key="7">
    <source>
        <dbReference type="PIRSR" id="PIRSR001589-3"/>
    </source>
</evidence>
<feature type="domain" description="Asparagine synthetase" evidence="8">
    <location>
        <begin position="221"/>
        <end position="604"/>
    </location>
</feature>
<dbReference type="CDD" id="cd01991">
    <property type="entry name" value="Asn_synthase_B_C"/>
    <property type="match status" value="1"/>
</dbReference>
<dbReference type="RefSeq" id="WP_085212652.1">
    <property type="nucleotide sequence ID" value="NZ_FXAM01000001.1"/>
</dbReference>
<dbReference type="Gene3D" id="3.60.20.10">
    <property type="entry name" value="Glutamine Phosphoribosylpyrophosphate, subunit 1, domain 1"/>
    <property type="match status" value="1"/>
</dbReference>
<dbReference type="GO" id="GO:0005524">
    <property type="term" value="F:ATP binding"/>
    <property type="evidence" value="ECO:0007669"/>
    <property type="project" value="UniProtKB-KW"/>
</dbReference>
<organism evidence="10 11">
    <name type="scientific">Methylomagnum ishizawai</name>
    <dbReference type="NCBI Taxonomy" id="1760988"/>
    <lineage>
        <taxon>Bacteria</taxon>
        <taxon>Pseudomonadati</taxon>
        <taxon>Pseudomonadota</taxon>
        <taxon>Gammaproteobacteria</taxon>
        <taxon>Methylococcales</taxon>
        <taxon>Methylococcaceae</taxon>
        <taxon>Methylomagnum</taxon>
    </lineage>
</organism>
<dbReference type="Proteomes" id="UP000192923">
    <property type="component" value="Unassembled WGS sequence"/>
</dbReference>
<comment type="catalytic activity">
    <reaction evidence="6">
        <text>L-aspartate + L-glutamine + ATP + H2O = L-asparagine + L-glutamate + AMP + diphosphate + H(+)</text>
        <dbReference type="Rhea" id="RHEA:12228"/>
        <dbReference type="ChEBI" id="CHEBI:15377"/>
        <dbReference type="ChEBI" id="CHEBI:15378"/>
        <dbReference type="ChEBI" id="CHEBI:29985"/>
        <dbReference type="ChEBI" id="CHEBI:29991"/>
        <dbReference type="ChEBI" id="CHEBI:30616"/>
        <dbReference type="ChEBI" id="CHEBI:33019"/>
        <dbReference type="ChEBI" id="CHEBI:58048"/>
        <dbReference type="ChEBI" id="CHEBI:58359"/>
        <dbReference type="ChEBI" id="CHEBI:456215"/>
        <dbReference type="EC" id="6.3.5.4"/>
    </reaction>
</comment>
<evidence type="ECO:0000313" key="10">
    <source>
        <dbReference type="EMBL" id="SMF94885.1"/>
    </source>
</evidence>
<dbReference type="STRING" id="1760988.SAMN02949497_2223"/>
<feature type="site" description="Important for beta-aspartyl-AMP intermediate formation" evidence="7">
    <location>
        <position position="345"/>
    </location>
</feature>
<dbReference type="PANTHER" id="PTHR43284">
    <property type="entry name" value="ASPARAGINE SYNTHETASE (GLUTAMINE-HYDROLYZING)"/>
    <property type="match status" value="1"/>
</dbReference>
<proteinExistence type="inferred from homology"/>
<keyword evidence="5" id="KW-0067">ATP-binding</keyword>
<comment type="similarity">
    <text evidence="2">Belongs to the asparagine synthetase family.</text>
</comment>
<dbReference type="OrthoDB" id="9763290at2"/>
<dbReference type="Gene3D" id="3.40.50.620">
    <property type="entry name" value="HUPs"/>
    <property type="match status" value="1"/>
</dbReference>
<accession>A0A1Y6D4J5</accession>
<reference evidence="10 11" key="1">
    <citation type="submission" date="2016-12" db="EMBL/GenBank/DDBJ databases">
        <authorList>
            <person name="Song W.-J."/>
            <person name="Kurnit D.M."/>
        </authorList>
    </citation>
    <scope>NUCLEOTIDE SEQUENCE [LARGE SCALE GENOMIC DNA]</scope>
    <source>
        <strain evidence="10 11">175</strain>
    </source>
</reference>
<evidence type="ECO:0000313" key="11">
    <source>
        <dbReference type="Proteomes" id="UP000192923"/>
    </source>
</evidence>
<evidence type="ECO:0000256" key="2">
    <source>
        <dbReference type="ARBA" id="ARBA00005752"/>
    </source>
</evidence>
<sequence length="613" mass="66917">MALLFGWHDPALDPAEAAALLDRVERDALFPLPRSSAREGSGLCATWGGDTRREADGLLAALIGHPQWKNPELAQLAADLGHAAALAAAYRRHGADLVRELAGAFVLALIDPAQQRTLLALDRIGQRHLFYARTATGLVFGTHADAVRAHPGVSGEIDPQAVFDYVYSHHCPSPGSIYKHLRKLDGAELLLFQAGEIQVRRYWQPEFSETAAPLAELAQALREGLFGAVARLGADGRKLGAFLSGGLDSSTVAGALARARPGAAPTFSMGFPIEGYDEMAYARIAAAHFKTQAHEYYLSPDDAVAAIPQIAAAYDEPFGNSSALPTYFCAKLAKAHGMNLLLGGDGGDELFAGNTRYATQRLFQPYLALPGAVRGGIETAFRALPESLAGTFPLRKLVRYLEQAKTPLPDRLHDYNFLHRIKLDAVFAADFLAQVDGDAPLEIQRASYQRPASASALNRMLYLDWKTTLHDNDLVKVNQMCELAGVAVAYPMLDDAVVELSCRVPSAMKLKLGQLRWFYKQAMADFLPPAILAKSKHGFGLPFGVWLKEHPPLRELAYDNVLKLKDRPYFRPSFLDEAIQMHQSGHAGYYGELIWILMMLELWFSAKAGGSGL</sequence>
<dbReference type="InterPro" id="IPR014729">
    <property type="entry name" value="Rossmann-like_a/b/a_fold"/>
</dbReference>
<dbReference type="GO" id="GO:0006529">
    <property type="term" value="P:asparagine biosynthetic process"/>
    <property type="evidence" value="ECO:0007669"/>
    <property type="project" value="InterPro"/>
</dbReference>
<keyword evidence="11" id="KW-1185">Reference proteome</keyword>
<evidence type="ECO:0000256" key="5">
    <source>
        <dbReference type="ARBA" id="ARBA00022840"/>
    </source>
</evidence>
<dbReference type="EC" id="6.3.5.4" evidence="3"/>
<evidence type="ECO:0000256" key="3">
    <source>
        <dbReference type="ARBA" id="ARBA00012737"/>
    </source>
</evidence>
<dbReference type="PIRSF" id="PIRSF001589">
    <property type="entry name" value="Asn_synthetase_glu-h"/>
    <property type="match status" value="1"/>
</dbReference>
<evidence type="ECO:0000259" key="8">
    <source>
        <dbReference type="Pfam" id="PF00733"/>
    </source>
</evidence>
<gene>
    <name evidence="10" type="ORF">SAMN02949497_2223</name>
</gene>
<dbReference type="InterPro" id="IPR006426">
    <property type="entry name" value="Asn_synth_AEB"/>
</dbReference>
<dbReference type="InterPro" id="IPR001962">
    <property type="entry name" value="Asn_synthase"/>
</dbReference>
<comment type="pathway">
    <text evidence="1">Amino-acid biosynthesis; L-asparagine biosynthesis; L-asparagine from L-aspartate (L-Gln route): step 1/1.</text>
</comment>
<evidence type="ECO:0000259" key="9">
    <source>
        <dbReference type="Pfam" id="PF13537"/>
    </source>
</evidence>
<name>A0A1Y6D4J5_9GAMM</name>
<evidence type="ECO:0000256" key="6">
    <source>
        <dbReference type="ARBA" id="ARBA00048741"/>
    </source>
</evidence>
<dbReference type="Pfam" id="PF00733">
    <property type="entry name" value="Asn_synthase"/>
    <property type="match status" value="1"/>
</dbReference>
<dbReference type="SUPFAM" id="SSF56235">
    <property type="entry name" value="N-terminal nucleophile aminohydrolases (Ntn hydrolases)"/>
    <property type="match status" value="1"/>
</dbReference>
<dbReference type="GO" id="GO:0004066">
    <property type="term" value="F:asparagine synthase (glutamine-hydrolyzing) activity"/>
    <property type="evidence" value="ECO:0007669"/>
    <property type="project" value="UniProtKB-EC"/>
</dbReference>
<dbReference type="InterPro" id="IPR051786">
    <property type="entry name" value="ASN_synthetase/amidase"/>
</dbReference>
<feature type="domain" description="Glutamine amidotransferase type-2" evidence="9">
    <location>
        <begin position="86"/>
        <end position="147"/>
    </location>
</feature>
<dbReference type="Pfam" id="PF13537">
    <property type="entry name" value="GATase_7"/>
    <property type="match status" value="1"/>
</dbReference>
<evidence type="ECO:0000256" key="4">
    <source>
        <dbReference type="ARBA" id="ARBA00022741"/>
    </source>
</evidence>
<protein>
    <recommendedName>
        <fullName evidence="3">asparagine synthase (glutamine-hydrolyzing)</fullName>
        <ecNumber evidence="3">6.3.5.4</ecNumber>
    </recommendedName>
</protein>
<dbReference type="SUPFAM" id="SSF52402">
    <property type="entry name" value="Adenine nucleotide alpha hydrolases-like"/>
    <property type="match status" value="1"/>
</dbReference>